<evidence type="ECO:0000313" key="9">
    <source>
        <dbReference type="EMBL" id="KAF9786106.1"/>
    </source>
</evidence>
<dbReference type="InterPro" id="IPR007696">
    <property type="entry name" value="DNA_mismatch_repair_MutS_core"/>
</dbReference>
<dbReference type="SUPFAM" id="SSF55271">
    <property type="entry name" value="DNA repair protein MutS, domain I"/>
    <property type="match status" value="1"/>
</dbReference>
<dbReference type="InterPro" id="IPR007860">
    <property type="entry name" value="DNA_mmatch_repair_MutS_con_dom"/>
</dbReference>
<dbReference type="InterPro" id="IPR027417">
    <property type="entry name" value="P-loop_NTPase"/>
</dbReference>
<proteinExistence type="inferred from homology"/>
<reference evidence="9" key="1">
    <citation type="journal article" date="2020" name="Nat. Commun.">
        <title>Large-scale genome sequencing of mycorrhizal fungi provides insights into the early evolution of symbiotic traits.</title>
        <authorList>
            <person name="Miyauchi S."/>
            <person name="Kiss E."/>
            <person name="Kuo A."/>
            <person name="Drula E."/>
            <person name="Kohler A."/>
            <person name="Sanchez-Garcia M."/>
            <person name="Morin E."/>
            <person name="Andreopoulos B."/>
            <person name="Barry K.W."/>
            <person name="Bonito G."/>
            <person name="Buee M."/>
            <person name="Carver A."/>
            <person name="Chen C."/>
            <person name="Cichocki N."/>
            <person name="Clum A."/>
            <person name="Culley D."/>
            <person name="Crous P.W."/>
            <person name="Fauchery L."/>
            <person name="Girlanda M."/>
            <person name="Hayes R.D."/>
            <person name="Keri Z."/>
            <person name="LaButti K."/>
            <person name="Lipzen A."/>
            <person name="Lombard V."/>
            <person name="Magnuson J."/>
            <person name="Maillard F."/>
            <person name="Murat C."/>
            <person name="Nolan M."/>
            <person name="Ohm R.A."/>
            <person name="Pangilinan J."/>
            <person name="Pereira M.F."/>
            <person name="Perotto S."/>
            <person name="Peter M."/>
            <person name="Pfister S."/>
            <person name="Riley R."/>
            <person name="Sitrit Y."/>
            <person name="Stielow J.B."/>
            <person name="Szollosi G."/>
            <person name="Zifcakova L."/>
            <person name="Stursova M."/>
            <person name="Spatafora J.W."/>
            <person name="Tedersoo L."/>
            <person name="Vaario L.M."/>
            <person name="Yamada A."/>
            <person name="Yan M."/>
            <person name="Wang P."/>
            <person name="Xu J."/>
            <person name="Bruns T."/>
            <person name="Baldrian P."/>
            <person name="Vilgalys R."/>
            <person name="Dunand C."/>
            <person name="Henrissat B."/>
            <person name="Grigoriev I.V."/>
            <person name="Hibbett D."/>
            <person name="Nagy L.G."/>
            <person name="Martin F.M."/>
        </authorList>
    </citation>
    <scope>NUCLEOTIDE SEQUENCE</scope>
    <source>
        <strain evidence="9">UH-Tt-Lm1</strain>
    </source>
</reference>
<dbReference type="Pfam" id="PF05192">
    <property type="entry name" value="MutS_III"/>
    <property type="match status" value="1"/>
</dbReference>
<evidence type="ECO:0000256" key="7">
    <source>
        <dbReference type="SAM" id="MobiDB-lite"/>
    </source>
</evidence>
<keyword evidence="2" id="KW-0547">Nucleotide-binding</keyword>
<keyword evidence="3" id="KW-0227">DNA damage</keyword>
<feature type="region of interest" description="Disordered" evidence="7">
    <location>
        <begin position="325"/>
        <end position="348"/>
    </location>
</feature>
<dbReference type="InterPro" id="IPR036187">
    <property type="entry name" value="DNA_mismatch_repair_MutS_sf"/>
</dbReference>
<evidence type="ECO:0000256" key="5">
    <source>
        <dbReference type="ARBA" id="ARBA00023125"/>
    </source>
</evidence>
<dbReference type="GO" id="GO:0005524">
    <property type="term" value="F:ATP binding"/>
    <property type="evidence" value="ECO:0007669"/>
    <property type="project" value="UniProtKB-KW"/>
</dbReference>
<name>A0A9P6HFI6_9AGAM</name>
<dbReference type="PANTHER" id="PTHR11361">
    <property type="entry name" value="DNA MISMATCH REPAIR PROTEIN MUTS FAMILY MEMBER"/>
    <property type="match status" value="1"/>
</dbReference>
<evidence type="ECO:0000256" key="1">
    <source>
        <dbReference type="ARBA" id="ARBA00006271"/>
    </source>
</evidence>
<dbReference type="InterPro" id="IPR016151">
    <property type="entry name" value="DNA_mismatch_repair_MutS_N"/>
</dbReference>
<dbReference type="Pfam" id="PF00488">
    <property type="entry name" value="MutS_V"/>
    <property type="match status" value="1"/>
</dbReference>
<dbReference type="PROSITE" id="PS00486">
    <property type="entry name" value="DNA_MISMATCH_REPAIR_2"/>
    <property type="match status" value="1"/>
</dbReference>
<protein>
    <submittedName>
        <fullName evidence="9">Muts domain V-domain-containing protein</fullName>
    </submittedName>
</protein>
<dbReference type="EMBL" id="WIUZ02000006">
    <property type="protein sequence ID" value="KAF9786106.1"/>
    <property type="molecule type" value="Genomic_DNA"/>
</dbReference>
<keyword evidence="6" id="KW-0234">DNA repair</keyword>
<dbReference type="Gene3D" id="1.10.1420.10">
    <property type="match status" value="2"/>
</dbReference>
<dbReference type="Gene3D" id="3.40.1170.10">
    <property type="entry name" value="DNA repair protein MutS, domain I"/>
    <property type="match status" value="1"/>
</dbReference>
<keyword evidence="10" id="KW-1185">Reference proteome</keyword>
<dbReference type="GO" id="GO:0030983">
    <property type="term" value="F:mismatched DNA binding"/>
    <property type="evidence" value="ECO:0007669"/>
    <property type="project" value="InterPro"/>
</dbReference>
<dbReference type="Pfam" id="PF01624">
    <property type="entry name" value="MutS_I"/>
    <property type="match status" value="1"/>
</dbReference>
<sequence length="1008" mass="111781">MFVALCRHSSRSPRSHGVTRFFATRKAASTVVKTKKKLSELPRAKLLADGTVAAPLEPFDGGLGIKKSTRRRSKRAAEIQAPANIEEACQASPQRRKRVSSKTAAAQERDEEDIAPEKPRNALAAEVLDNLAKFPHCILLTRVGQFYESYFDQAAEVSQLLNIKLAGKSWGGKRILMCGFPVLHLQKYLRVLVEKHKRCVAMCEEFLKEPLEGPKGGFDRRVARIITPGTLIDEPFLNADENNYLLSVGTRGPVESTTRIVGLAWIDVSTGEFFTKECTVENLRDELVRIAPREVVMDKDTADDTHFITALEVMDQERIVLSLVTPKPPGQQTSFGSPEDGEPIGSTLSQDESTAVELLTTFLHENLLESMPKLTQPSREFSEERMEIDSHTVKGLEIRESMREGGTTGSLLSVIKRTVTSSGTRLLARWLCSPSTRLEEINFRQSLVAFFVARPHIRDDVRQLLSGAEDATRIAQRFLLGRGLPSDFSSLNSSIITWISINKRLGLERKRERKERGKLATDEWSSVDTLLGRMKNLTDLSVRIATSVTRTDLSADLEPEGEEEEAKSDANSPTGEINLTSGATNWIIRPDFSKELAILHKTMTKLLKEKVSLQRELGNTYGVSSLTLRSSASQGMFVHISRAKRDGHILAEYPEFIHLTQTGSTRTYFHHKWAVLGQKIVETSLAITAAEKKAFETLREEVTMHVEDIRQNARVIDELDVALGFANLAVEMNFCRPTMTDDSSYDVTNGRHPAVELGLLTSGRVFTPNSVHLRPDSRLHIITGPNMAGKSTLLRQTALIAILAQTGSFVPAERATIGIMDRLFSRIGAKDDLFRDRSTFMVEMLETAEILKHATSRSLVIMDEVGRGTTIEDGLAIAFSTVHHLSSVAQCRALFATHFHELADMLGQPADDPASSHSRGINFYCTGVDETDDGYFSYSYKLKPGINRDSHGLKVAHLAGMPQSVLRTAEGALEWLRKARTDNNSQRAEGLSKLGQTLRDVGSPNPAP</sequence>
<dbReference type="SUPFAM" id="SSF48334">
    <property type="entry name" value="DNA repair protein MutS, domain III"/>
    <property type="match status" value="1"/>
</dbReference>
<feature type="region of interest" description="Disordered" evidence="7">
    <location>
        <begin position="984"/>
        <end position="1008"/>
    </location>
</feature>
<dbReference type="InterPro" id="IPR036678">
    <property type="entry name" value="MutS_con_dom_sf"/>
</dbReference>
<dbReference type="GO" id="GO:0005739">
    <property type="term" value="C:mitochondrion"/>
    <property type="evidence" value="ECO:0007669"/>
    <property type="project" value="TreeGrafter"/>
</dbReference>
<dbReference type="GO" id="GO:0043504">
    <property type="term" value="P:mitochondrial DNA repair"/>
    <property type="evidence" value="ECO:0007669"/>
    <property type="project" value="TreeGrafter"/>
</dbReference>
<gene>
    <name evidence="9" type="ORF">BJ322DRAFT_1204356</name>
</gene>
<accession>A0A9P6HFI6</accession>
<dbReference type="PANTHER" id="PTHR11361:SF34">
    <property type="entry name" value="DNA MISMATCH REPAIR PROTEIN MSH1, MITOCHONDRIAL"/>
    <property type="match status" value="1"/>
</dbReference>
<dbReference type="GO" id="GO:0140664">
    <property type="term" value="F:ATP-dependent DNA damage sensor activity"/>
    <property type="evidence" value="ECO:0007669"/>
    <property type="project" value="InterPro"/>
</dbReference>
<dbReference type="SUPFAM" id="SSF52540">
    <property type="entry name" value="P-loop containing nucleoside triphosphate hydrolases"/>
    <property type="match status" value="1"/>
</dbReference>
<comment type="caution">
    <text evidence="9">The sequence shown here is derived from an EMBL/GenBank/DDBJ whole genome shotgun (WGS) entry which is preliminary data.</text>
</comment>
<keyword evidence="5" id="KW-0238">DNA-binding</keyword>
<dbReference type="PIRSF" id="PIRSF037677">
    <property type="entry name" value="DNA_mis_repair_Msh6"/>
    <property type="match status" value="1"/>
</dbReference>
<dbReference type="AlphaFoldDB" id="A0A9P6HFI6"/>
<dbReference type="InterPro" id="IPR017261">
    <property type="entry name" value="DNA_mismatch_repair_MutS/MSH"/>
</dbReference>
<dbReference type="Pfam" id="PF05188">
    <property type="entry name" value="MutS_II"/>
    <property type="match status" value="1"/>
</dbReference>
<comment type="similarity">
    <text evidence="1">Belongs to the DNA mismatch repair MutS family.</text>
</comment>
<dbReference type="GO" id="GO:0006298">
    <property type="term" value="P:mismatch repair"/>
    <property type="evidence" value="ECO:0007669"/>
    <property type="project" value="InterPro"/>
</dbReference>
<feature type="region of interest" description="Disordered" evidence="7">
    <location>
        <begin position="553"/>
        <end position="575"/>
    </location>
</feature>
<feature type="domain" description="DNA mismatch repair proteins mutS family" evidence="8">
    <location>
        <begin position="858"/>
        <end position="874"/>
    </location>
</feature>
<evidence type="ECO:0000256" key="2">
    <source>
        <dbReference type="ARBA" id="ARBA00022741"/>
    </source>
</evidence>
<evidence type="ECO:0000256" key="6">
    <source>
        <dbReference type="ARBA" id="ARBA00023204"/>
    </source>
</evidence>
<organism evidence="9 10">
    <name type="scientific">Thelephora terrestris</name>
    <dbReference type="NCBI Taxonomy" id="56493"/>
    <lineage>
        <taxon>Eukaryota</taxon>
        <taxon>Fungi</taxon>
        <taxon>Dikarya</taxon>
        <taxon>Basidiomycota</taxon>
        <taxon>Agaricomycotina</taxon>
        <taxon>Agaricomycetes</taxon>
        <taxon>Thelephorales</taxon>
        <taxon>Thelephoraceae</taxon>
        <taxon>Thelephora</taxon>
    </lineage>
</organism>
<dbReference type="SUPFAM" id="SSF53150">
    <property type="entry name" value="DNA repair protein MutS, domain II"/>
    <property type="match status" value="1"/>
</dbReference>
<dbReference type="OrthoDB" id="2534523at2759"/>
<dbReference type="SMART" id="SM00533">
    <property type="entry name" value="MUTSd"/>
    <property type="match status" value="1"/>
</dbReference>
<dbReference type="InterPro" id="IPR000432">
    <property type="entry name" value="DNA_mismatch_repair_MutS_C"/>
</dbReference>
<dbReference type="Gene3D" id="3.30.420.110">
    <property type="entry name" value="MutS, connector domain"/>
    <property type="match status" value="1"/>
</dbReference>
<evidence type="ECO:0000313" key="10">
    <source>
        <dbReference type="Proteomes" id="UP000736335"/>
    </source>
</evidence>
<reference evidence="9" key="2">
    <citation type="submission" date="2020-11" db="EMBL/GenBank/DDBJ databases">
        <authorList>
            <consortium name="DOE Joint Genome Institute"/>
            <person name="Kuo A."/>
            <person name="Miyauchi S."/>
            <person name="Kiss E."/>
            <person name="Drula E."/>
            <person name="Kohler A."/>
            <person name="Sanchez-Garcia M."/>
            <person name="Andreopoulos B."/>
            <person name="Barry K.W."/>
            <person name="Bonito G."/>
            <person name="Buee M."/>
            <person name="Carver A."/>
            <person name="Chen C."/>
            <person name="Cichocki N."/>
            <person name="Clum A."/>
            <person name="Culley D."/>
            <person name="Crous P.W."/>
            <person name="Fauchery L."/>
            <person name="Girlanda M."/>
            <person name="Hayes R."/>
            <person name="Keri Z."/>
            <person name="Labutti K."/>
            <person name="Lipzen A."/>
            <person name="Lombard V."/>
            <person name="Magnuson J."/>
            <person name="Maillard F."/>
            <person name="Morin E."/>
            <person name="Murat C."/>
            <person name="Nolan M."/>
            <person name="Ohm R."/>
            <person name="Pangilinan J."/>
            <person name="Pereira M."/>
            <person name="Perotto S."/>
            <person name="Peter M."/>
            <person name="Riley R."/>
            <person name="Sitrit Y."/>
            <person name="Stielow B."/>
            <person name="Szollosi G."/>
            <person name="Zifcakova L."/>
            <person name="Stursova M."/>
            <person name="Spatafora J.W."/>
            <person name="Tedersoo L."/>
            <person name="Vaario L.-M."/>
            <person name="Yamada A."/>
            <person name="Yan M."/>
            <person name="Wang P."/>
            <person name="Xu J."/>
            <person name="Bruns T."/>
            <person name="Baldrian P."/>
            <person name="Vilgalys R."/>
            <person name="Henrissat B."/>
            <person name="Grigoriev I.V."/>
            <person name="Hibbett D."/>
            <person name="Nagy L.G."/>
            <person name="Martin F.M."/>
        </authorList>
    </citation>
    <scope>NUCLEOTIDE SEQUENCE</scope>
    <source>
        <strain evidence="9">UH-Tt-Lm1</strain>
    </source>
</reference>
<dbReference type="InterPro" id="IPR007695">
    <property type="entry name" value="DNA_mismatch_repair_MutS-lik_N"/>
</dbReference>
<feature type="region of interest" description="Disordered" evidence="7">
    <location>
        <begin position="89"/>
        <end position="118"/>
    </location>
</feature>
<dbReference type="SMART" id="SM00534">
    <property type="entry name" value="MUTSac"/>
    <property type="match status" value="1"/>
</dbReference>
<dbReference type="NCBIfam" id="NF003810">
    <property type="entry name" value="PRK05399.1"/>
    <property type="match status" value="1"/>
</dbReference>
<evidence type="ECO:0000259" key="8">
    <source>
        <dbReference type="PROSITE" id="PS00486"/>
    </source>
</evidence>
<evidence type="ECO:0000256" key="4">
    <source>
        <dbReference type="ARBA" id="ARBA00022840"/>
    </source>
</evidence>
<dbReference type="Proteomes" id="UP000736335">
    <property type="component" value="Unassembled WGS sequence"/>
</dbReference>
<dbReference type="InterPro" id="IPR045076">
    <property type="entry name" value="MutS"/>
</dbReference>
<keyword evidence="4" id="KW-0067">ATP-binding</keyword>
<dbReference type="Gene3D" id="3.40.50.300">
    <property type="entry name" value="P-loop containing nucleotide triphosphate hydrolases"/>
    <property type="match status" value="1"/>
</dbReference>
<evidence type="ECO:0000256" key="3">
    <source>
        <dbReference type="ARBA" id="ARBA00022763"/>
    </source>
</evidence>
<dbReference type="FunFam" id="3.40.50.300:FF:001238">
    <property type="entry name" value="DNA mismatch repair protein"/>
    <property type="match status" value="1"/>
</dbReference>
<feature type="compositionally biased region" description="Acidic residues" evidence="7">
    <location>
        <begin position="555"/>
        <end position="566"/>
    </location>
</feature>
<dbReference type="GO" id="GO:0005634">
    <property type="term" value="C:nucleus"/>
    <property type="evidence" value="ECO:0007669"/>
    <property type="project" value="TreeGrafter"/>
</dbReference>